<keyword evidence="4 7" id="KW-0804">Transcription</keyword>
<evidence type="ECO:0000259" key="8">
    <source>
        <dbReference type="Pfam" id="PF00562"/>
    </source>
</evidence>
<dbReference type="Gene3D" id="3.90.1100.10">
    <property type="match status" value="2"/>
</dbReference>
<keyword evidence="2 7" id="KW-0808">Transferase</keyword>
<feature type="domain" description="RNA polymerase Rpb2" evidence="9">
    <location>
        <begin position="1151"/>
        <end position="1223"/>
    </location>
</feature>
<dbReference type="InterPro" id="IPR015712">
    <property type="entry name" value="DNA-dir_RNA_pol_su2"/>
</dbReference>
<dbReference type="InterPro" id="IPR037034">
    <property type="entry name" value="RNA_pol_Rpb2_2_sf"/>
</dbReference>
<dbReference type="AlphaFoldDB" id="A0A974X9T0"/>
<dbReference type="InterPro" id="IPR007641">
    <property type="entry name" value="RNA_pol_Rpb2_7"/>
</dbReference>
<dbReference type="GO" id="GO:0032549">
    <property type="term" value="F:ribonucleoside binding"/>
    <property type="evidence" value="ECO:0007669"/>
    <property type="project" value="InterPro"/>
</dbReference>
<evidence type="ECO:0000256" key="4">
    <source>
        <dbReference type="ARBA" id="ARBA00023163"/>
    </source>
</evidence>
<dbReference type="Pfam" id="PF04560">
    <property type="entry name" value="RNA_pol_Rpb2_7"/>
    <property type="match status" value="1"/>
</dbReference>
<dbReference type="Pfam" id="PF04565">
    <property type="entry name" value="RNA_pol_Rpb2_3"/>
    <property type="match status" value="1"/>
</dbReference>
<dbReference type="Gene3D" id="2.40.50.150">
    <property type="match status" value="1"/>
</dbReference>
<comment type="subunit">
    <text evidence="7">The RNAP catalytic core consists of 2 alpha, 1 beta, 1 beta' and 1 omega subunit. When a sigma factor is associated with the core the holoenzyme is formed, which can initiate transcription.</text>
</comment>
<dbReference type="InterPro" id="IPR042107">
    <property type="entry name" value="DNA-dir_RNA_pol_bsu_ext_1_sf"/>
</dbReference>
<dbReference type="SUPFAM" id="SSF64484">
    <property type="entry name" value="beta and beta-prime subunits of DNA dependent RNA-polymerase"/>
    <property type="match status" value="1"/>
</dbReference>
<dbReference type="GO" id="GO:0003899">
    <property type="term" value="F:DNA-directed RNA polymerase activity"/>
    <property type="evidence" value="ECO:0007669"/>
    <property type="project" value="UniProtKB-EC"/>
</dbReference>
<protein>
    <recommendedName>
        <fullName evidence="7">DNA-directed RNA polymerase subunit beta</fullName>
        <ecNumber evidence="7">2.7.7.6</ecNumber>
    </recommendedName>
</protein>
<dbReference type="InterPro" id="IPR014724">
    <property type="entry name" value="RNA_pol_RPB2_OB-fold"/>
</dbReference>
<evidence type="ECO:0000256" key="6">
    <source>
        <dbReference type="RuleBase" id="RU000434"/>
    </source>
</evidence>
<evidence type="ECO:0000256" key="1">
    <source>
        <dbReference type="ARBA" id="ARBA00022478"/>
    </source>
</evidence>
<dbReference type="InterPro" id="IPR007645">
    <property type="entry name" value="RNA_pol_Rpb2_3"/>
</dbReference>
<dbReference type="Gene3D" id="2.40.50.100">
    <property type="match status" value="1"/>
</dbReference>
<dbReference type="Proteomes" id="UP000663347">
    <property type="component" value="Chromosome"/>
</dbReference>
<evidence type="ECO:0000256" key="7">
    <source>
        <dbReference type="RuleBase" id="RU363031"/>
    </source>
</evidence>
<dbReference type="PANTHER" id="PTHR20856">
    <property type="entry name" value="DNA-DIRECTED RNA POLYMERASE I SUBUNIT 2"/>
    <property type="match status" value="1"/>
</dbReference>
<accession>A0A974X9T0</accession>
<evidence type="ECO:0000313" key="12">
    <source>
        <dbReference type="Proteomes" id="UP000663347"/>
    </source>
</evidence>
<evidence type="ECO:0000256" key="3">
    <source>
        <dbReference type="ARBA" id="ARBA00022695"/>
    </source>
</evidence>
<dbReference type="InterPro" id="IPR007120">
    <property type="entry name" value="DNA-dir_RNAP_su2_dom"/>
</dbReference>
<name>A0A974X9T0_9PROT</name>
<dbReference type="EC" id="2.7.7.6" evidence="7"/>
<gene>
    <name evidence="11" type="primary">rpoB</name>
    <name evidence="11" type="ORF">JSR06_00030</name>
</gene>
<reference evidence="11" key="1">
    <citation type="submission" date="2021-02" db="EMBL/GenBank/DDBJ databases">
        <authorList>
            <person name="Franco D."/>
        </authorList>
    </citation>
    <scope>NUCLEOTIDE SEQUENCE</scope>
    <source>
        <strain evidence="11">RANSCY</strain>
    </source>
</reference>
<dbReference type="CDD" id="cd00653">
    <property type="entry name" value="RNA_pol_B_RPB2"/>
    <property type="match status" value="1"/>
</dbReference>
<dbReference type="InterPro" id="IPR007121">
    <property type="entry name" value="RNA_pol_bsu_CS"/>
</dbReference>
<dbReference type="GO" id="GO:0006351">
    <property type="term" value="P:DNA-templated transcription"/>
    <property type="evidence" value="ECO:0007669"/>
    <property type="project" value="InterPro"/>
</dbReference>
<comment type="function">
    <text evidence="7">DNA-dependent RNA polymerase catalyzes the transcription of DNA into RNA using the four ribonucleoside triphosphates as substrates.</text>
</comment>
<dbReference type="InterPro" id="IPR010243">
    <property type="entry name" value="RNA_pol_bsu_bac"/>
</dbReference>
<feature type="domain" description="DNA-directed RNA polymerase subunit 2 hybrid-binding" evidence="8">
    <location>
        <begin position="598"/>
        <end position="1148"/>
    </location>
</feature>
<sequence>MISFINESKSIFRNFFPVSSNNGKVNISLINIKYKNNDHSNITNSSYDSPISLFALVKVNIYCSSDLLISKIIKIKILDIPPFTKSGSFLVNGIERTIISYLKKTPCLLFIKKTNSISLKIIPNKGIWLEFIYGNDGIINFCINKGTKLNIFTLLYSFGLCNNDILNHFNFVIKTMFFNKKLWFLLKPFQLKNIIGLYDIYSYSSSTIYRKHDTYNDINHIKLNKDYYHIPEIKENLVLFNSFKQNGYSFNKNEVLNLNKLKLASIGTKIYIYIYNIFSSRFSNLILKSFLCFSNSNTEHNKILVMRSFLNNSHNNESLLIRFNNTFFNKDYYELSHFLRNEINLKTSDFKSKSNTLEKNDVLRLVKYFARCIFMKKDTTDIDDISKKRTISVGEMLLDVVKSKLPYFRNFLLSKLPKIKHYSNNAIDIGFFSNDIREFFCTSQFSQFLDQNNILSEVTHKRRITFYNSLGSNNLRNLPIREIHVSNYGKICPVETPEGHNIGLVNSLSVFTKANKHCFLTSPYFKITNNNIDIRKIYYLSNHDEKKYNIASIDSFNNNNINNYNIRKDNRFHFMSNYSIDYCTISCIQLFSIAPLFIPFMENDDANRALMGSNMQRQAISSIRTEKPYVFTGLENIPPRNLNYIRRHSETDSLAYYDSIYILEFIKFKNVLIFKETILKKFQPSNQCNVINSRFINPELSINGNKVLIDSNDTSNGIISLGHNLLTAFIPFYGYNFEDSIVISEKIANSDMFCSIHSYDFSVNINKGNNYGEFINRDIFDIPKSNYNKLDKHGVIKVGSLVSYNDILVSKIRPVGKYENNPEDKLINTIFNNKENSFKKSYFRLPLHIKGIVIEINKYYNTSIVSSTSNKYTLPIYIKGKEVLKNAYIKLISIYKLKYNLDFIIRSRKIKFLSTNINRKALLYSIIINNRTSKIYSNTKKNRNSPLKLKKINIRIYSKKKLEVGDKMSGRHGNKGVISKILPIEDMPFLADGTPCDLILNPLGVPSRMNIGQLLEISLGFVIFLLNREFTRSKLMDLLKSSKISNMDFHEPNHNGFYFKSIPFEGLKYRDIVNITNMIVNKKLKKKYLIRDGKVKMYNGIYGDTFDSYICFGYMYFFKLNHLASDKIHARSIGPYSIITQQPLRGRSNLGGQRLGEMEVWALESYGASYILHEMLTIKSDDIVNRKRVYNDIFFNNFNFYSGIPESFNILINELKSLLITIEKV</sequence>
<dbReference type="GO" id="GO:0000428">
    <property type="term" value="C:DNA-directed RNA polymerase complex"/>
    <property type="evidence" value="ECO:0007669"/>
    <property type="project" value="UniProtKB-KW"/>
</dbReference>
<keyword evidence="1 7" id="KW-0240">DNA-directed RNA polymerase</keyword>
<comment type="similarity">
    <text evidence="6">Belongs to the RNA polymerase beta chain family.</text>
</comment>
<dbReference type="PROSITE" id="PS01166">
    <property type="entry name" value="RNA_POL_BETA"/>
    <property type="match status" value="1"/>
</dbReference>
<comment type="catalytic activity">
    <reaction evidence="5 7">
        <text>RNA(n) + a ribonucleoside 5'-triphosphate = RNA(n+1) + diphosphate</text>
        <dbReference type="Rhea" id="RHEA:21248"/>
        <dbReference type="Rhea" id="RHEA-COMP:14527"/>
        <dbReference type="Rhea" id="RHEA-COMP:17342"/>
        <dbReference type="ChEBI" id="CHEBI:33019"/>
        <dbReference type="ChEBI" id="CHEBI:61557"/>
        <dbReference type="ChEBI" id="CHEBI:140395"/>
        <dbReference type="EC" id="2.7.7.6"/>
    </reaction>
</comment>
<feature type="domain" description="RNA polymerase Rpb2" evidence="10">
    <location>
        <begin position="447"/>
        <end position="512"/>
    </location>
</feature>
<dbReference type="Gene3D" id="3.90.1800.10">
    <property type="entry name" value="RNA polymerase alpha subunit dimerisation domain"/>
    <property type="match status" value="1"/>
</dbReference>
<dbReference type="Gene3D" id="3.90.1110.10">
    <property type="entry name" value="RNA polymerase Rpb2, domain 2"/>
    <property type="match status" value="2"/>
</dbReference>
<dbReference type="Gene3D" id="2.30.150.10">
    <property type="entry name" value="DNA-directed RNA polymerase, beta subunit, external 1 domain"/>
    <property type="match status" value="1"/>
</dbReference>
<organism evidence="11 12">
    <name type="scientific">Candidatus Vidania fulgoroideorum</name>
    <dbReference type="NCBI Taxonomy" id="881286"/>
    <lineage>
        <taxon>Bacteria</taxon>
        <taxon>Pseudomonadati</taxon>
        <taxon>Pseudomonadota</taxon>
        <taxon>Betaproteobacteria</taxon>
        <taxon>Candidatus Vidania</taxon>
    </lineage>
</organism>
<evidence type="ECO:0000259" key="10">
    <source>
        <dbReference type="Pfam" id="PF04565"/>
    </source>
</evidence>
<dbReference type="NCBIfam" id="TIGR02013">
    <property type="entry name" value="rpoB"/>
    <property type="match status" value="1"/>
</dbReference>
<proteinExistence type="inferred from homology"/>
<evidence type="ECO:0000313" key="11">
    <source>
        <dbReference type="EMBL" id="QSW37983.1"/>
    </source>
</evidence>
<dbReference type="GO" id="GO:0003677">
    <property type="term" value="F:DNA binding"/>
    <property type="evidence" value="ECO:0007669"/>
    <property type="project" value="InterPro"/>
</dbReference>
<dbReference type="InterPro" id="IPR037033">
    <property type="entry name" value="DNA-dir_RNAP_su2_hyb_sf"/>
</dbReference>
<dbReference type="Pfam" id="PF00562">
    <property type="entry name" value="RNA_pol_Rpb2_6"/>
    <property type="match status" value="1"/>
</dbReference>
<dbReference type="Gene3D" id="2.40.270.10">
    <property type="entry name" value="DNA-directed RNA polymerase, subunit 2, domain 6"/>
    <property type="match status" value="2"/>
</dbReference>
<evidence type="ECO:0000256" key="2">
    <source>
        <dbReference type="ARBA" id="ARBA00022679"/>
    </source>
</evidence>
<evidence type="ECO:0000259" key="9">
    <source>
        <dbReference type="Pfam" id="PF04560"/>
    </source>
</evidence>
<keyword evidence="3 7" id="KW-0548">Nucleotidyltransferase</keyword>
<evidence type="ECO:0000256" key="5">
    <source>
        <dbReference type="ARBA" id="ARBA00048552"/>
    </source>
</evidence>
<dbReference type="EMBL" id="CP071412">
    <property type="protein sequence ID" value="QSW37983.1"/>
    <property type="molecule type" value="Genomic_DNA"/>
</dbReference>
<reference evidence="11" key="2">
    <citation type="submission" date="2021-03" db="EMBL/GenBank/DDBJ databases">
        <title>Alternative transmission patterns in independently acquired nutritional co-symbionts of Dictyopharidae planthoppers.</title>
        <authorList>
            <person name="Michalik A."/>
            <person name="Lukasik P."/>
        </authorList>
    </citation>
    <scope>NUCLEOTIDE SEQUENCE</scope>
    <source>
        <strain evidence="11">RANSCY</strain>
    </source>
</reference>